<accession>A0AAD7HA56</accession>
<protein>
    <submittedName>
        <fullName evidence="1">Uncharacterized protein</fullName>
    </submittedName>
</protein>
<dbReference type="AlphaFoldDB" id="A0AAD7HA56"/>
<dbReference type="Proteomes" id="UP001215598">
    <property type="component" value="Unassembled WGS sequence"/>
</dbReference>
<gene>
    <name evidence="1" type="ORF">B0H16DRAFT_1701592</name>
</gene>
<organism evidence="1 2">
    <name type="scientific">Mycena metata</name>
    <dbReference type="NCBI Taxonomy" id="1033252"/>
    <lineage>
        <taxon>Eukaryota</taxon>
        <taxon>Fungi</taxon>
        <taxon>Dikarya</taxon>
        <taxon>Basidiomycota</taxon>
        <taxon>Agaricomycotina</taxon>
        <taxon>Agaricomycetes</taxon>
        <taxon>Agaricomycetidae</taxon>
        <taxon>Agaricales</taxon>
        <taxon>Marasmiineae</taxon>
        <taxon>Mycenaceae</taxon>
        <taxon>Mycena</taxon>
    </lineage>
</organism>
<dbReference type="EMBL" id="JARKIB010000302">
    <property type="protein sequence ID" value="KAJ7715738.1"/>
    <property type="molecule type" value="Genomic_DNA"/>
</dbReference>
<sequence length="234" mass="25995">MEEILQVLQGTTVAPTRPPAFVKLAPSDNGQSLPAVFFERESDTVALALPFTNHNSDPQIRKLYPPPSKRGAGHEDVPYLMMRKMMHQMTYAPLNRDTKLVRPEDQFMSGVLARRKLQLKQVNLGEDRIWRRFIVSGGMSLGVLQDKVLAPLMGWVRNFHAHILTDYCDGTQYGPKNSTAIDMMHIDAACSGCGILPVYKALSKYTIVPGPSRILSAELTVAFAAHAAVEPKEH</sequence>
<evidence type="ECO:0000313" key="2">
    <source>
        <dbReference type="Proteomes" id="UP001215598"/>
    </source>
</evidence>
<evidence type="ECO:0000313" key="1">
    <source>
        <dbReference type="EMBL" id="KAJ7715738.1"/>
    </source>
</evidence>
<comment type="caution">
    <text evidence="1">The sequence shown here is derived from an EMBL/GenBank/DDBJ whole genome shotgun (WGS) entry which is preliminary data.</text>
</comment>
<keyword evidence="2" id="KW-1185">Reference proteome</keyword>
<name>A0AAD7HA56_9AGAR</name>
<proteinExistence type="predicted"/>
<reference evidence="1" key="1">
    <citation type="submission" date="2023-03" db="EMBL/GenBank/DDBJ databases">
        <title>Massive genome expansion in bonnet fungi (Mycena s.s.) driven by repeated elements and novel gene families across ecological guilds.</title>
        <authorList>
            <consortium name="Lawrence Berkeley National Laboratory"/>
            <person name="Harder C.B."/>
            <person name="Miyauchi S."/>
            <person name="Viragh M."/>
            <person name="Kuo A."/>
            <person name="Thoen E."/>
            <person name="Andreopoulos B."/>
            <person name="Lu D."/>
            <person name="Skrede I."/>
            <person name="Drula E."/>
            <person name="Henrissat B."/>
            <person name="Morin E."/>
            <person name="Kohler A."/>
            <person name="Barry K."/>
            <person name="LaButti K."/>
            <person name="Morin E."/>
            <person name="Salamov A."/>
            <person name="Lipzen A."/>
            <person name="Mereny Z."/>
            <person name="Hegedus B."/>
            <person name="Baldrian P."/>
            <person name="Stursova M."/>
            <person name="Weitz H."/>
            <person name="Taylor A."/>
            <person name="Grigoriev I.V."/>
            <person name="Nagy L.G."/>
            <person name="Martin F."/>
            <person name="Kauserud H."/>
        </authorList>
    </citation>
    <scope>NUCLEOTIDE SEQUENCE</scope>
    <source>
        <strain evidence="1">CBHHK182m</strain>
    </source>
</reference>